<accession>A0A392MAZ3</accession>
<keyword evidence="2" id="KW-1185">Reference proteome</keyword>
<gene>
    <name evidence="1" type="ORF">A2U01_0004214</name>
</gene>
<reference evidence="1 2" key="1">
    <citation type="journal article" date="2018" name="Front. Plant Sci.">
        <title>Red Clover (Trifolium pratense) and Zigzag Clover (T. medium) - A Picture of Genomic Similarities and Differences.</title>
        <authorList>
            <person name="Dluhosova J."/>
            <person name="Istvanek J."/>
            <person name="Nedelnik J."/>
            <person name="Repkova J."/>
        </authorList>
    </citation>
    <scope>NUCLEOTIDE SEQUENCE [LARGE SCALE GENOMIC DNA]</scope>
    <source>
        <strain evidence="2">cv. 10/8</strain>
        <tissue evidence="1">Leaf</tissue>
    </source>
</reference>
<dbReference type="Proteomes" id="UP000265520">
    <property type="component" value="Unassembled WGS sequence"/>
</dbReference>
<proteinExistence type="predicted"/>
<name>A0A392MAZ3_9FABA</name>
<evidence type="ECO:0000313" key="1">
    <source>
        <dbReference type="EMBL" id="MCH83394.1"/>
    </source>
</evidence>
<sequence length="142" mass="15931">IDELSIAAAAGVGDVIMSPPLKCNSENYTVQYRDTGELVEFLGYWYTKEAHDGSFSRPYTHHVMIKNYARDYDIAKRVDSIVQVRNRVRQNIDWKPPELDRIVVNTDGATTSAGSCGCGGVVRDNNGEWVEVMREAYEIAVL</sequence>
<protein>
    <submittedName>
        <fullName evidence="1">Uncharacterized protein</fullName>
    </submittedName>
</protein>
<feature type="non-terminal residue" evidence="1">
    <location>
        <position position="1"/>
    </location>
</feature>
<evidence type="ECO:0000313" key="2">
    <source>
        <dbReference type="Proteomes" id="UP000265520"/>
    </source>
</evidence>
<comment type="caution">
    <text evidence="1">The sequence shown here is derived from an EMBL/GenBank/DDBJ whole genome shotgun (WGS) entry which is preliminary data.</text>
</comment>
<organism evidence="1 2">
    <name type="scientific">Trifolium medium</name>
    <dbReference type="NCBI Taxonomy" id="97028"/>
    <lineage>
        <taxon>Eukaryota</taxon>
        <taxon>Viridiplantae</taxon>
        <taxon>Streptophyta</taxon>
        <taxon>Embryophyta</taxon>
        <taxon>Tracheophyta</taxon>
        <taxon>Spermatophyta</taxon>
        <taxon>Magnoliopsida</taxon>
        <taxon>eudicotyledons</taxon>
        <taxon>Gunneridae</taxon>
        <taxon>Pentapetalae</taxon>
        <taxon>rosids</taxon>
        <taxon>fabids</taxon>
        <taxon>Fabales</taxon>
        <taxon>Fabaceae</taxon>
        <taxon>Papilionoideae</taxon>
        <taxon>50 kb inversion clade</taxon>
        <taxon>NPAAA clade</taxon>
        <taxon>Hologalegina</taxon>
        <taxon>IRL clade</taxon>
        <taxon>Trifolieae</taxon>
        <taxon>Trifolium</taxon>
    </lineage>
</organism>
<dbReference type="EMBL" id="LXQA010005115">
    <property type="protein sequence ID" value="MCH83394.1"/>
    <property type="molecule type" value="Genomic_DNA"/>
</dbReference>
<dbReference type="AlphaFoldDB" id="A0A392MAZ3"/>